<dbReference type="InterPro" id="IPR051405">
    <property type="entry name" value="phD/YefM_antitoxin"/>
</dbReference>
<organism evidence="3 4">
    <name type="scientific">Thioalkalivibrio versutus</name>
    <dbReference type="NCBI Taxonomy" id="106634"/>
    <lineage>
        <taxon>Bacteria</taxon>
        <taxon>Pseudomonadati</taxon>
        <taxon>Pseudomonadota</taxon>
        <taxon>Gammaproteobacteria</taxon>
        <taxon>Chromatiales</taxon>
        <taxon>Ectothiorhodospiraceae</taxon>
        <taxon>Thioalkalivibrio</taxon>
    </lineage>
</organism>
<dbReference type="InterPro" id="IPR006442">
    <property type="entry name" value="Antitoxin_Phd/YefM"/>
</dbReference>
<dbReference type="STRING" id="106634.TVD_03885"/>
<dbReference type="EMBL" id="CP011367">
    <property type="protein sequence ID" value="AKJ94562.1"/>
    <property type="molecule type" value="Genomic_DNA"/>
</dbReference>
<dbReference type="Proteomes" id="UP000064201">
    <property type="component" value="Chromosome"/>
</dbReference>
<dbReference type="PANTHER" id="PTHR33713">
    <property type="entry name" value="ANTITOXIN YAFN-RELATED"/>
    <property type="match status" value="1"/>
</dbReference>
<gene>
    <name evidence="3" type="ORF">TVD_03885</name>
</gene>
<comment type="function">
    <text evidence="2">Antitoxin component of a type II toxin-antitoxin (TA) system.</text>
</comment>
<evidence type="ECO:0000313" key="4">
    <source>
        <dbReference type="Proteomes" id="UP000064201"/>
    </source>
</evidence>
<comment type="similarity">
    <text evidence="1 2">Belongs to the phD/YefM antitoxin family.</text>
</comment>
<dbReference type="PANTHER" id="PTHR33713:SF6">
    <property type="entry name" value="ANTITOXIN YEFM"/>
    <property type="match status" value="1"/>
</dbReference>
<accession>A0A0G3G4X7</accession>
<dbReference type="KEGG" id="tvr:TVD_03885"/>
<dbReference type="NCBIfam" id="TIGR01552">
    <property type="entry name" value="phd_fam"/>
    <property type="match status" value="1"/>
</dbReference>
<dbReference type="RefSeq" id="WP_047250857.1">
    <property type="nucleotide sequence ID" value="NZ_CP011367.1"/>
</dbReference>
<protein>
    <recommendedName>
        <fullName evidence="2">Antitoxin</fullName>
    </recommendedName>
</protein>
<proteinExistence type="inferred from homology"/>
<keyword evidence="4" id="KW-1185">Reference proteome</keyword>
<name>A0A0G3G4X7_9GAMM</name>
<dbReference type="Pfam" id="PF02604">
    <property type="entry name" value="PhdYeFM_antitox"/>
    <property type="match status" value="1"/>
</dbReference>
<dbReference type="SUPFAM" id="SSF143120">
    <property type="entry name" value="YefM-like"/>
    <property type="match status" value="1"/>
</dbReference>
<dbReference type="OrthoDB" id="9802003at2"/>
<sequence>MTAITASEARANLYRLIDETADSHQPLLITGKRNKAVLISEEDWTAVQETLHLLSTPGMRESIRKGMETPMDECSRNLDW</sequence>
<dbReference type="AlphaFoldDB" id="A0A0G3G4X7"/>
<evidence type="ECO:0000313" key="3">
    <source>
        <dbReference type="EMBL" id="AKJ94562.1"/>
    </source>
</evidence>
<reference evidence="3 4" key="1">
    <citation type="submission" date="2015-04" db="EMBL/GenBank/DDBJ databases">
        <title>Complete Sequence for the Genome of the Thioalkalivibrio versutus D301.</title>
        <authorList>
            <person name="Mu T."/>
            <person name="Zhou J."/>
            <person name="Xu X."/>
        </authorList>
    </citation>
    <scope>NUCLEOTIDE SEQUENCE [LARGE SCALE GENOMIC DNA]</scope>
    <source>
        <strain evidence="3 4">D301</strain>
    </source>
</reference>
<dbReference type="Gene3D" id="3.40.1620.10">
    <property type="entry name" value="YefM-like domain"/>
    <property type="match status" value="1"/>
</dbReference>
<dbReference type="PATRIC" id="fig|106634.4.peg.790"/>
<evidence type="ECO:0000256" key="2">
    <source>
        <dbReference type="RuleBase" id="RU362080"/>
    </source>
</evidence>
<dbReference type="InterPro" id="IPR036165">
    <property type="entry name" value="YefM-like_sf"/>
</dbReference>
<evidence type="ECO:0000256" key="1">
    <source>
        <dbReference type="ARBA" id="ARBA00009981"/>
    </source>
</evidence>